<dbReference type="AlphaFoldDB" id="A0A8S1HPG6"/>
<accession>A0A8S1HPG6</accession>
<sequence length="176" mass="19640">MTFCRTVGDASPAAPSIPTMQNSGTAMAVRIIGGSFLSLSIVSSVIACALWNTENHSLTNNITYYCGLSLAQLLNVAIVYLMIRGISLQKPHYFQPFIICALFHLVICLLLSAIFFLYVVTRATFYSPSSDVVFFLVFAMLSMFWSMAISVVREYRDFVREISFAHAPLVDQEHFV</sequence>
<feature type="transmembrane region" description="Helical" evidence="1">
    <location>
        <begin position="62"/>
        <end position="83"/>
    </location>
</feature>
<reference evidence="2" key="1">
    <citation type="submission" date="2020-10" db="EMBL/GenBank/DDBJ databases">
        <authorList>
            <person name="Kikuchi T."/>
        </authorList>
    </citation>
    <scope>NUCLEOTIDE SEQUENCE</scope>
    <source>
        <strain evidence="2">NKZ352</strain>
    </source>
</reference>
<comment type="caution">
    <text evidence="2">The sequence shown here is derived from an EMBL/GenBank/DDBJ whole genome shotgun (WGS) entry which is preliminary data.</text>
</comment>
<keyword evidence="3" id="KW-1185">Reference proteome</keyword>
<dbReference type="EMBL" id="CAJGYM010000050">
    <property type="protein sequence ID" value="CAD6195030.1"/>
    <property type="molecule type" value="Genomic_DNA"/>
</dbReference>
<keyword evidence="1" id="KW-1133">Transmembrane helix</keyword>
<dbReference type="Proteomes" id="UP000835052">
    <property type="component" value="Unassembled WGS sequence"/>
</dbReference>
<protein>
    <submittedName>
        <fullName evidence="2">Uncharacterized protein</fullName>
    </submittedName>
</protein>
<feature type="transmembrane region" description="Helical" evidence="1">
    <location>
        <begin position="95"/>
        <end position="120"/>
    </location>
</feature>
<dbReference type="OrthoDB" id="5814759at2759"/>
<evidence type="ECO:0000313" key="3">
    <source>
        <dbReference type="Proteomes" id="UP000835052"/>
    </source>
</evidence>
<evidence type="ECO:0000313" key="2">
    <source>
        <dbReference type="EMBL" id="CAD6195030.1"/>
    </source>
</evidence>
<evidence type="ECO:0000256" key="1">
    <source>
        <dbReference type="SAM" id="Phobius"/>
    </source>
</evidence>
<proteinExistence type="predicted"/>
<keyword evidence="1" id="KW-0472">Membrane</keyword>
<gene>
    <name evidence="2" type="ORF">CAUJ_LOCUS10949</name>
</gene>
<name>A0A8S1HPG6_9PELO</name>
<organism evidence="2 3">
    <name type="scientific">Caenorhabditis auriculariae</name>
    <dbReference type="NCBI Taxonomy" id="2777116"/>
    <lineage>
        <taxon>Eukaryota</taxon>
        <taxon>Metazoa</taxon>
        <taxon>Ecdysozoa</taxon>
        <taxon>Nematoda</taxon>
        <taxon>Chromadorea</taxon>
        <taxon>Rhabditida</taxon>
        <taxon>Rhabditina</taxon>
        <taxon>Rhabditomorpha</taxon>
        <taxon>Rhabditoidea</taxon>
        <taxon>Rhabditidae</taxon>
        <taxon>Peloderinae</taxon>
        <taxon>Caenorhabditis</taxon>
    </lineage>
</organism>
<feature type="transmembrane region" description="Helical" evidence="1">
    <location>
        <begin position="27"/>
        <end position="50"/>
    </location>
</feature>
<feature type="transmembrane region" description="Helical" evidence="1">
    <location>
        <begin position="132"/>
        <end position="152"/>
    </location>
</feature>
<keyword evidence="1" id="KW-0812">Transmembrane</keyword>